<feature type="transmembrane region" description="Helical" evidence="2">
    <location>
        <begin position="603"/>
        <end position="626"/>
    </location>
</feature>
<dbReference type="GO" id="GO:0140359">
    <property type="term" value="F:ABC-type transporter activity"/>
    <property type="evidence" value="ECO:0007669"/>
    <property type="project" value="InterPro"/>
</dbReference>
<dbReference type="AlphaFoldDB" id="A0A8U0IFH1"/>
<feature type="transmembrane region" description="Helical" evidence="2">
    <location>
        <begin position="570"/>
        <end position="591"/>
    </location>
</feature>
<accession>A0A8U0IFH1</accession>
<feature type="transmembrane region" description="Helical" evidence="2">
    <location>
        <begin position="292"/>
        <end position="312"/>
    </location>
</feature>
<feature type="transmembrane region" description="Helical" evidence="2">
    <location>
        <begin position="489"/>
        <end position="512"/>
    </location>
</feature>
<feature type="compositionally biased region" description="Gly residues" evidence="1">
    <location>
        <begin position="178"/>
        <end position="195"/>
    </location>
</feature>
<dbReference type="PANTHER" id="PTHR43471">
    <property type="entry name" value="ABC TRANSPORTER PERMEASE"/>
    <property type="match status" value="1"/>
</dbReference>
<reference evidence="3" key="1">
    <citation type="submission" date="2022-04" db="EMBL/GenBank/DDBJ databases">
        <title>Diverse halophilic archaea isolated from saline environments.</title>
        <authorList>
            <person name="Cui H.-L."/>
        </authorList>
    </citation>
    <scope>NUCLEOTIDE SEQUENCE</scope>
    <source>
        <strain evidence="3">XZYJT40</strain>
    </source>
</reference>
<keyword evidence="2" id="KW-0472">Membrane</keyword>
<feature type="transmembrane region" description="Helical" evidence="2">
    <location>
        <begin position="243"/>
        <end position="265"/>
    </location>
</feature>
<feature type="transmembrane region" description="Helical" evidence="2">
    <location>
        <begin position="524"/>
        <end position="550"/>
    </location>
</feature>
<dbReference type="RefSeq" id="WP_248654213.1">
    <property type="nucleotide sequence ID" value="NZ_CP096658.1"/>
</dbReference>
<feature type="transmembrane region" description="Helical" evidence="2">
    <location>
        <begin position="461"/>
        <end position="483"/>
    </location>
</feature>
<evidence type="ECO:0000256" key="2">
    <source>
        <dbReference type="SAM" id="Phobius"/>
    </source>
</evidence>
<evidence type="ECO:0000313" key="4">
    <source>
        <dbReference type="Proteomes" id="UP000830434"/>
    </source>
</evidence>
<proteinExistence type="predicted"/>
<dbReference type="KEGG" id="haxz:M0R88_14525"/>
<feature type="transmembrane region" description="Helical" evidence="2">
    <location>
        <begin position="407"/>
        <end position="429"/>
    </location>
</feature>
<keyword evidence="2" id="KW-0812">Transmembrane</keyword>
<organism evidence="3 4">
    <name type="scientific">Halorussus gelatinilyticus</name>
    <dbReference type="NCBI Taxonomy" id="2937524"/>
    <lineage>
        <taxon>Archaea</taxon>
        <taxon>Methanobacteriati</taxon>
        <taxon>Methanobacteriota</taxon>
        <taxon>Stenosarchaea group</taxon>
        <taxon>Halobacteria</taxon>
        <taxon>Halobacteriales</taxon>
        <taxon>Haladaptataceae</taxon>
        <taxon>Halorussus</taxon>
    </lineage>
</organism>
<dbReference type="Pfam" id="PF12679">
    <property type="entry name" value="ABC2_membrane_2"/>
    <property type="match status" value="1"/>
</dbReference>
<sequence>MNLRKTLRIARWEVSKNAGQLDRRTVAVGLVVLLAVGALTPLVASEGVTLNDGIYRVGVSQSSPYHDVVTNDSTFVAVAPRDEGSEVLVCTESTPNCEPGAIRADATDKGTAALSKFRKSVARYNDRLMTDESDAAAAFPVSVSVRYEEQSGLQVGGSGGGSSGPATRTTRAGEKRLGGGSGGNDGSGGDSGGSGTVAPDAGSGGSDGGIGAPAVGSGGSLFGSNARGGTPADVAPPFPFESLVLAFAFVLPMNFVIQAYASTILDERVNERGELLLVSPVSRGDIIAGKTLPYFAGMVAIASVTAVGIATLTPAADGALAVASTAAKSVSAVVPIALLFLSASFVGGMFARSFKELTFVTVTLSVFLTSYAFVPAIFTNVHPVAAISPLTLVVKALRGTAFSLGEYAFSTGPLYLSSGALFALGAGVYREEDMFTQRSVPLKFLDALNGQISGRRSIAKISALSIPFVFVGELLVVALLFALPLSLSMPVLLVAIAGVEEVAKSVHVYAGFAHSRFERTFRSAAVLGFLSGLGFFLGEKATAVAQLVGLPNLELGRAAFGTVTGLGVETSPLVLVALFLAPLALHTVTATMTAAGATRNREWYAGTLVAATLLHAVYNLTVVSFLG</sequence>
<keyword evidence="4" id="KW-1185">Reference proteome</keyword>
<evidence type="ECO:0000256" key="1">
    <source>
        <dbReference type="SAM" id="MobiDB-lite"/>
    </source>
</evidence>
<dbReference type="EMBL" id="CP096658">
    <property type="protein sequence ID" value="UPV99722.1"/>
    <property type="molecule type" value="Genomic_DNA"/>
</dbReference>
<feature type="transmembrane region" description="Helical" evidence="2">
    <location>
        <begin position="357"/>
        <end position="378"/>
    </location>
</feature>
<feature type="compositionally biased region" description="Gly residues" evidence="1">
    <location>
        <begin position="154"/>
        <end position="163"/>
    </location>
</feature>
<protein>
    <submittedName>
        <fullName evidence="3">ABC transporter permease subunit</fullName>
    </submittedName>
</protein>
<name>A0A8U0IFH1_9EURY</name>
<dbReference type="GO" id="GO:0005886">
    <property type="term" value="C:plasma membrane"/>
    <property type="evidence" value="ECO:0007669"/>
    <property type="project" value="UniProtKB-SubCell"/>
</dbReference>
<feature type="region of interest" description="Disordered" evidence="1">
    <location>
        <begin position="151"/>
        <end position="210"/>
    </location>
</feature>
<feature type="transmembrane region" description="Helical" evidence="2">
    <location>
        <begin position="332"/>
        <end position="350"/>
    </location>
</feature>
<dbReference type="Proteomes" id="UP000830434">
    <property type="component" value="Chromosome"/>
</dbReference>
<gene>
    <name evidence="3" type="ORF">M0R88_14525</name>
</gene>
<keyword evidence="2" id="KW-1133">Transmembrane helix</keyword>
<dbReference type="GeneID" id="72191094"/>
<evidence type="ECO:0000313" key="3">
    <source>
        <dbReference type="EMBL" id="UPV99722.1"/>
    </source>
</evidence>